<dbReference type="GO" id="GO:0015986">
    <property type="term" value="P:proton motive force-driven ATP synthesis"/>
    <property type="evidence" value="ECO:0007669"/>
    <property type="project" value="InterPro"/>
</dbReference>
<organism evidence="14">
    <name type="scientific">Tenebrionoidea sp. 24 KM-2017</name>
    <dbReference type="NCBI Taxonomy" id="2219480"/>
    <lineage>
        <taxon>Eukaryota</taxon>
        <taxon>Metazoa</taxon>
        <taxon>Ecdysozoa</taxon>
        <taxon>Arthropoda</taxon>
        <taxon>Hexapoda</taxon>
        <taxon>Insecta</taxon>
        <taxon>Pterygota</taxon>
        <taxon>Neoptera</taxon>
        <taxon>Endopterygota</taxon>
        <taxon>Coleoptera</taxon>
        <taxon>Polyphaga</taxon>
        <taxon>Cucujiformia</taxon>
    </lineage>
</organism>
<sequence length="51" mass="6326">MPQMAPLNWLMILIFILTFFMVMNSMIYFTLNIKLSNKLTQSQMKKFYWKW</sequence>
<keyword evidence="8 13" id="KW-1133">Transmembrane helix</keyword>
<reference evidence="14" key="1">
    <citation type="journal article" date="2018" name="J. ISSAAS">
        <title>The contribution of mitochondrial metagenomics to large-scale data mining and phylogenetic analysis of Coleoptera.</title>
        <authorList>
            <person name="Miller K."/>
            <person name="Linard B."/>
            <person name="Motyka M."/>
            <person name="Bocek M."/>
            <person name="Vogler A.P."/>
        </authorList>
    </citation>
    <scope>NUCLEOTIDE SEQUENCE</scope>
</reference>
<evidence type="ECO:0000256" key="5">
    <source>
        <dbReference type="ARBA" id="ARBA00022547"/>
    </source>
</evidence>
<comment type="subunit">
    <text evidence="3">F-type ATPases have 2 components, CF(1) - the catalytic core - and CF(0) - the membrane proton channel.</text>
</comment>
<accession>A0A346RJF6</accession>
<keyword evidence="6 12" id="KW-0812">Transmembrane</keyword>
<comment type="subcellular location">
    <subcellularLocation>
        <location evidence="1 12">Mitochondrion membrane</location>
        <topology evidence="1 12">Single-pass membrane protein</topology>
    </subcellularLocation>
</comment>
<dbReference type="Pfam" id="PF00895">
    <property type="entry name" value="ATP-synt_8"/>
    <property type="match status" value="1"/>
</dbReference>
<evidence type="ECO:0000256" key="11">
    <source>
        <dbReference type="ARBA" id="ARBA00023136"/>
    </source>
</evidence>
<evidence type="ECO:0000256" key="6">
    <source>
        <dbReference type="ARBA" id="ARBA00022692"/>
    </source>
</evidence>
<evidence type="ECO:0000256" key="8">
    <source>
        <dbReference type="ARBA" id="ARBA00022989"/>
    </source>
</evidence>
<dbReference type="AlphaFoldDB" id="A0A346RJF6"/>
<dbReference type="GO" id="GO:0015078">
    <property type="term" value="F:proton transmembrane transporter activity"/>
    <property type="evidence" value="ECO:0007669"/>
    <property type="project" value="InterPro"/>
</dbReference>
<evidence type="ECO:0000313" key="14">
    <source>
        <dbReference type="EMBL" id="AXS66203.1"/>
    </source>
</evidence>
<geneLocation type="mitochondrion" evidence="14"/>
<keyword evidence="5 12" id="KW-0138">CF(0)</keyword>
<keyword evidence="10 12" id="KW-0496">Mitochondrion</keyword>
<evidence type="ECO:0000256" key="1">
    <source>
        <dbReference type="ARBA" id="ARBA00004304"/>
    </source>
</evidence>
<dbReference type="EMBL" id="MG193481">
    <property type="protein sequence ID" value="AXS66203.1"/>
    <property type="molecule type" value="Genomic_DNA"/>
</dbReference>
<comment type="similarity">
    <text evidence="2 12">Belongs to the ATPase protein 8 family.</text>
</comment>
<dbReference type="InterPro" id="IPR001421">
    <property type="entry name" value="ATP8_metazoa"/>
</dbReference>
<keyword evidence="9 12" id="KW-0406">Ion transport</keyword>
<name>A0A346RJF6_9CUCU</name>
<dbReference type="GO" id="GO:0031966">
    <property type="term" value="C:mitochondrial membrane"/>
    <property type="evidence" value="ECO:0007669"/>
    <property type="project" value="UniProtKB-SubCell"/>
</dbReference>
<keyword evidence="4 12" id="KW-0813">Transport</keyword>
<protein>
    <recommendedName>
        <fullName evidence="12">ATP synthase complex subunit 8</fullName>
    </recommendedName>
</protein>
<evidence type="ECO:0000256" key="10">
    <source>
        <dbReference type="ARBA" id="ARBA00023128"/>
    </source>
</evidence>
<evidence type="ECO:0000256" key="7">
    <source>
        <dbReference type="ARBA" id="ARBA00022781"/>
    </source>
</evidence>
<keyword evidence="11 13" id="KW-0472">Membrane</keyword>
<evidence type="ECO:0000256" key="4">
    <source>
        <dbReference type="ARBA" id="ARBA00022448"/>
    </source>
</evidence>
<dbReference type="GO" id="GO:0045259">
    <property type="term" value="C:proton-transporting ATP synthase complex"/>
    <property type="evidence" value="ECO:0007669"/>
    <property type="project" value="UniProtKB-KW"/>
</dbReference>
<evidence type="ECO:0000256" key="12">
    <source>
        <dbReference type="RuleBase" id="RU003661"/>
    </source>
</evidence>
<evidence type="ECO:0000256" key="13">
    <source>
        <dbReference type="SAM" id="Phobius"/>
    </source>
</evidence>
<proteinExistence type="inferred from homology"/>
<keyword evidence="7 12" id="KW-0375">Hydrogen ion transport</keyword>
<evidence type="ECO:0000256" key="3">
    <source>
        <dbReference type="ARBA" id="ARBA00011291"/>
    </source>
</evidence>
<feature type="transmembrane region" description="Helical" evidence="13">
    <location>
        <begin position="6"/>
        <end position="31"/>
    </location>
</feature>
<evidence type="ECO:0000256" key="9">
    <source>
        <dbReference type="ARBA" id="ARBA00023065"/>
    </source>
</evidence>
<evidence type="ECO:0000256" key="2">
    <source>
        <dbReference type="ARBA" id="ARBA00008892"/>
    </source>
</evidence>
<gene>
    <name evidence="14" type="primary">atp8</name>
</gene>